<keyword evidence="1" id="KW-1015">Disulfide bond</keyword>
<dbReference type="PROSITE" id="PS50068">
    <property type="entry name" value="LDLRA_2"/>
    <property type="match status" value="1"/>
</dbReference>
<evidence type="ECO:0000256" key="1">
    <source>
        <dbReference type="ARBA" id="ARBA00023157"/>
    </source>
</evidence>
<proteinExistence type="predicted"/>
<dbReference type="EMBL" id="CAXITT010000142">
    <property type="protein sequence ID" value="CAL1533360.1"/>
    <property type="molecule type" value="Genomic_DNA"/>
</dbReference>
<dbReference type="Gene3D" id="4.10.400.10">
    <property type="entry name" value="Low-density Lipoprotein Receptor"/>
    <property type="match status" value="1"/>
</dbReference>
<organism evidence="4 5">
    <name type="scientific">Lymnaea stagnalis</name>
    <name type="common">Great pond snail</name>
    <name type="synonym">Helix stagnalis</name>
    <dbReference type="NCBI Taxonomy" id="6523"/>
    <lineage>
        <taxon>Eukaryota</taxon>
        <taxon>Metazoa</taxon>
        <taxon>Spiralia</taxon>
        <taxon>Lophotrochozoa</taxon>
        <taxon>Mollusca</taxon>
        <taxon>Gastropoda</taxon>
        <taxon>Heterobranchia</taxon>
        <taxon>Euthyneura</taxon>
        <taxon>Panpulmonata</taxon>
        <taxon>Hygrophila</taxon>
        <taxon>Lymnaeoidea</taxon>
        <taxon>Lymnaeidae</taxon>
        <taxon>Lymnaea</taxon>
    </lineage>
</organism>
<dbReference type="SUPFAM" id="SSF57424">
    <property type="entry name" value="LDL receptor-like module"/>
    <property type="match status" value="1"/>
</dbReference>
<keyword evidence="5" id="KW-1185">Reference proteome</keyword>
<keyword evidence="3" id="KW-1133">Transmembrane helix</keyword>
<protein>
    <submittedName>
        <fullName evidence="4">Uncharacterized protein</fullName>
    </submittedName>
</protein>
<feature type="non-terminal residue" evidence="4">
    <location>
        <position position="143"/>
    </location>
</feature>
<evidence type="ECO:0000256" key="2">
    <source>
        <dbReference type="PROSITE-ProRule" id="PRU00124"/>
    </source>
</evidence>
<reference evidence="4 5" key="1">
    <citation type="submission" date="2024-04" db="EMBL/GenBank/DDBJ databases">
        <authorList>
            <consortium name="Genoscope - CEA"/>
            <person name="William W."/>
        </authorList>
    </citation>
    <scope>NUCLEOTIDE SEQUENCE [LARGE SCALE GENOMIC DNA]</scope>
</reference>
<dbReference type="Pfam" id="PF00057">
    <property type="entry name" value="Ldl_recept_a"/>
    <property type="match status" value="1"/>
</dbReference>
<dbReference type="Proteomes" id="UP001497497">
    <property type="component" value="Unassembled WGS sequence"/>
</dbReference>
<dbReference type="SMART" id="SM00192">
    <property type="entry name" value="LDLa"/>
    <property type="match status" value="1"/>
</dbReference>
<dbReference type="InterPro" id="IPR002172">
    <property type="entry name" value="LDrepeatLR_classA_rpt"/>
</dbReference>
<evidence type="ECO:0000313" key="5">
    <source>
        <dbReference type="Proteomes" id="UP001497497"/>
    </source>
</evidence>
<comment type="caution">
    <text evidence="2">Lacks conserved residue(s) required for the propagation of feature annotation.</text>
</comment>
<sequence>FNLGTRGSLQFVKPDKTIEAELRVVEYSRKNESCPPDTFDCQYQNLCIAGSLTCDYYPDCPKGRDEQNKCADNTQVGFYVFFGVLATLFFICVGAVIFCEEMSRRRRVNQPLNLGNTVLQPHPFDGGSITSADAPQANSQPYP</sequence>
<evidence type="ECO:0000313" key="4">
    <source>
        <dbReference type="EMBL" id="CAL1533360.1"/>
    </source>
</evidence>
<dbReference type="CDD" id="cd00112">
    <property type="entry name" value="LDLa"/>
    <property type="match status" value="1"/>
</dbReference>
<dbReference type="InterPro" id="IPR036055">
    <property type="entry name" value="LDL_receptor-like_sf"/>
</dbReference>
<name>A0AAV2HHI7_LYMST</name>
<gene>
    <name evidence="4" type="ORF">GSLYS_00007378001</name>
</gene>
<dbReference type="AlphaFoldDB" id="A0AAV2HHI7"/>
<evidence type="ECO:0000256" key="3">
    <source>
        <dbReference type="SAM" id="Phobius"/>
    </source>
</evidence>
<accession>A0AAV2HHI7</accession>
<keyword evidence="3" id="KW-0812">Transmembrane</keyword>
<feature type="transmembrane region" description="Helical" evidence="3">
    <location>
        <begin position="76"/>
        <end position="99"/>
    </location>
</feature>
<comment type="caution">
    <text evidence="4">The sequence shown here is derived from an EMBL/GenBank/DDBJ whole genome shotgun (WGS) entry which is preliminary data.</text>
</comment>
<feature type="non-terminal residue" evidence="4">
    <location>
        <position position="1"/>
    </location>
</feature>
<keyword evidence="3" id="KW-0472">Membrane</keyword>